<dbReference type="OrthoDB" id="275783at2759"/>
<evidence type="ECO:0000256" key="1">
    <source>
        <dbReference type="ARBA" id="ARBA00009673"/>
    </source>
</evidence>
<name>D8QZ43_SELML</name>
<evidence type="ECO:0000256" key="3">
    <source>
        <dbReference type="ARBA" id="ARBA00047676"/>
    </source>
</evidence>
<dbReference type="FunFam" id="3.50.80.10:FF:000001">
    <property type="entry name" value="D-aminoacyl-tRNA deacylase"/>
    <property type="match status" value="1"/>
</dbReference>
<comment type="similarity">
    <text evidence="1 5">Belongs to the DTD family.</text>
</comment>
<dbReference type="NCBIfam" id="TIGR00256">
    <property type="entry name" value="D-aminoacyl-tRNA deacylase"/>
    <property type="match status" value="1"/>
</dbReference>
<evidence type="ECO:0000256" key="5">
    <source>
        <dbReference type="RuleBase" id="RU003470"/>
    </source>
</evidence>
<keyword evidence="5" id="KW-0694">RNA-binding</keyword>
<evidence type="ECO:0000256" key="4">
    <source>
        <dbReference type="ARBA" id="ARBA00048018"/>
    </source>
</evidence>
<dbReference type="InterPro" id="IPR023509">
    <property type="entry name" value="DTD-like_sf"/>
</dbReference>
<keyword evidence="5" id="KW-0820">tRNA-binding</keyword>
<dbReference type="PANTHER" id="PTHR10472">
    <property type="entry name" value="D-TYROSYL-TRNA TYR DEACYLASE"/>
    <property type="match status" value="1"/>
</dbReference>
<dbReference type="OMA" id="VFGADMK"/>
<keyword evidence="7" id="KW-1185">Reference proteome</keyword>
<organism evidence="7">
    <name type="scientific">Selaginella moellendorffii</name>
    <name type="common">Spikemoss</name>
    <dbReference type="NCBI Taxonomy" id="88036"/>
    <lineage>
        <taxon>Eukaryota</taxon>
        <taxon>Viridiplantae</taxon>
        <taxon>Streptophyta</taxon>
        <taxon>Embryophyta</taxon>
        <taxon>Tracheophyta</taxon>
        <taxon>Lycopodiopsida</taxon>
        <taxon>Selaginellales</taxon>
        <taxon>Selaginellaceae</taxon>
        <taxon>Selaginella</taxon>
    </lineage>
</organism>
<gene>
    <name evidence="6" type="ORF">SELMODRAFT_166581</name>
</gene>
<dbReference type="EC" id="3.1.1.96" evidence="2 5"/>
<dbReference type="GO" id="GO:0006399">
    <property type="term" value="P:tRNA metabolic process"/>
    <property type="evidence" value="ECO:0000318"/>
    <property type="project" value="GO_Central"/>
</dbReference>
<dbReference type="eggNOG" id="KOG3323">
    <property type="taxonomic scope" value="Eukaryota"/>
</dbReference>
<evidence type="ECO:0000256" key="2">
    <source>
        <dbReference type="ARBA" id="ARBA00013056"/>
    </source>
</evidence>
<comment type="subcellular location">
    <subcellularLocation>
        <location evidence="5">Cytoplasm</location>
    </subcellularLocation>
</comment>
<keyword evidence="5" id="KW-0378">Hydrolase</keyword>
<comment type="catalytic activity">
    <reaction evidence="4">
        <text>a D-aminoacyl-tRNA + H2O = a tRNA + a D-alpha-amino acid + H(+)</text>
        <dbReference type="Rhea" id="RHEA:13953"/>
        <dbReference type="Rhea" id="RHEA-COMP:10123"/>
        <dbReference type="Rhea" id="RHEA-COMP:10124"/>
        <dbReference type="ChEBI" id="CHEBI:15377"/>
        <dbReference type="ChEBI" id="CHEBI:15378"/>
        <dbReference type="ChEBI" id="CHEBI:59871"/>
        <dbReference type="ChEBI" id="CHEBI:78442"/>
        <dbReference type="ChEBI" id="CHEBI:79333"/>
        <dbReference type="EC" id="3.1.1.96"/>
    </reaction>
</comment>
<dbReference type="AlphaFoldDB" id="D8QZ43"/>
<dbReference type="SUPFAM" id="SSF69500">
    <property type="entry name" value="DTD-like"/>
    <property type="match status" value="1"/>
</dbReference>
<evidence type="ECO:0000313" key="7">
    <source>
        <dbReference type="Proteomes" id="UP000001514"/>
    </source>
</evidence>
<protein>
    <recommendedName>
        <fullName evidence="2 5">D-aminoacyl-tRNA deacylase</fullName>
        <ecNumber evidence="2 5">3.1.1.96</ecNumber>
    </recommendedName>
</protein>
<dbReference type="PANTHER" id="PTHR10472:SF5">
    <property type="entry name" value="D-AMINOACYL-TRNA DEACYLASE 1"/>
    <property type="match status" value="1"/>
</dbReference>
<evidence type="ECO:0000313" key="6">
    <source>
        <dbReference type="EMBL" id="EFJ34350.1"/>
    </source>
</evidence>
<proteinExistence type="inferred from homology"/>
<comment type="catalytic activity">
    <reaction evidence="3">
        <text>glycyl-tRNA(Ala) + H2O = tRNA(Ala) + glycine + H(+)</text>
        <dbReference type="Rhea" id="RHEA:53744"/>
        <dbReference type="Rhea" id="RHEA-COMP:9657"/>
        <dbReference type="Rhea" id="RHEA-COMP:13640"/>
        <dbReference type="ChEBI" id="CHEBI:15377"/>
        <dbReference type="ChEBI" id="CHEBI:15378"/>
        <dbReference type="ChEBI" id="CHEBI:57305"/>
        <dbReference type="ChEBI" id="CHEBI:78442"/>
        <dbReference type="ChEBI" id="CHEBI:78522"/>
        <dbReference type="EC" id="3.1.1.96"/>
    </reaction>
</comment>
<dbReference type="Pfam" id="PF02580">
    <property type="entry name" value="Tyr_Deacylase"/>
    <property type="match status" value="1"/>
</dbReference>
<keyword evidence="5" id="KW-0963">Cytoplasm</keyword>
<dbReference type="KEGG" id="smo:SELMODRAFT_166581"/>
<dbReference type="Gramene" id="EFJ34350">
    <property type="protein sequence ID" value="EFJ34350"/>
    <property type="gene ID" value="SELMODRAFT_166581"/>
</dbReference>
<dbReference type="Proteomes" id="UP000001514">
    <property type="component" value="Unassembled WGS sequence"/>
</dbReference>
<sequence>MRAVVQRVLSARVEVDGQVVSQIGQGLLVLVGISESDTKEDADFLCRKILNMRLFVNDKTGKAWDQNVMQKNFDVLLVSQFTLYGFLKGNKPDFHLAMPPLQAKDFYSKFVEAVAHSYSKDKVKDGIFGALMQVHLVNDGPVTLQLDSRKPGDENNHNSSS</sequence>
<dbReference type="FunCoup" id="D8QZ43">
    <property type="interactions" value="2862"/>
</dbReference>
<dbReference type="GO" id="GO:0000049">
    <property type="term" value="F:tRNA binding"/>
    <property type="evidence" value="ECO:0007669"/>
    <property type="project" value="UniProtKB-KW"/>
</dbReference>
<dbReference type="Gene3D" id="3.50.80.10">
    <property type="entry name" value="D-tyrosyl-tRNA(Tyr) deacylase"/>
    <property type="match status" value="1"/>
</dbReference>
<accession>D8QZ43</accession>
<dbReference type="HOGENOM" id="CLU_076901_0_4_1"/>
<dbReference type="CDD" id="cd00563">
    <property type="entry name" value="Dtyr_deacylase"/>
    <property type="match status" value="1"/>
</dbReference>
<dbReference type="InterPro" id="IPR003732">
    <property type="entry name" value="Daa-tRNA_deacyls_DTD"/>
</dbReference>
<dbReference type="STRING" id="88036.D8QZ43"/>
<dbReference type="EMBL" id="GL377569">
    <property type="protein sequence ID" value="EFJ34350.1"/>
    <property type="molecule type" value="Genomic_DNA"/>
</dbReference>
<dbReference type="GO" id="GO:0051500">
    <property type="term" value="F:D-tyrosyl-tRNA(Tyr) deacylase activity"/>
    <property type="evidence" value="ECO:0000318"/>
    <property type="project" value="GO_Central"/>
</dbReference>
<reference evidence="6 7" key="1">
    <citation type="journal article" date="2011" name="Science">
        <title>The Selaginella genome identifies genetic changes associated with the evolution of vascular plants.</title>
        <authorList>
            <person name="Banks J.A."/>
            <person name="Nishiyama T."/>
            <person name="Hasebe M."/>
            <person name="Bowman J.L."/>
            <person name="Gribskov M."/>
            <person name="dePamphilis C."/>
            <person name="Albert V.A."/>
            <person name="Aono N."/>
            <person name="Aoyama T."/>
            <person name="Ambrose B.A."/>
            <person name="Ashton N.W."/>
            <person name="Axtell M.J."/>
            <person name="Barker E."/>
            <person name="Barker M.S."/>
            <person name="Bennetzen J.L."/>
            <person name="Bonawitz N.D."/>
            <person name="Chapple C."/>
            <person name="Cheng C."/>
            <person name="Correa L.G."/>
            <person name="Dacre M."/>
            <person name="DeBarry J."/>
            <person name="Dreyer I."/>
            <person name="Elias M."/>
            <person name="Engstrom E.M."/>
            <person name="Estelle M."/>
            <person name="Feng L."/>
            <person name="Finet C."/>
            <person name="Floyd S.K."/>
            <person name="Frommer W.B."/>
            <person name="Fujita T."/>
            <person name="Gramzow L."/>
            <person name="Gutensohn M."/>
            <person name="Harholt J."/>
            <person name="Hattori M."/>
            <person name="Heyl A."/>
            <person name="Hirai T."/>
            <person name="Hiwatashi Y."/>
            <person name="Ishikawa M."/>
            <person name="Iwata M."/>
            <person name="Karol K.G."/>
            <person name="Koehler B."/>
            <person name="Kolukisaoglu U."/>
            <person name="Kubo M."/>
            <person name="Kurata T."/>
            <person name="Lalonde S."/>
            <person name="Li K."/>
            <person name="Li Y."/>
            <person name="Litt A."/>
            <person name="Lyons E."/>
            <person name="Manning G."/>
            <person name="Maruyama T."/>
            <person name="Michael T.P."/>
            <person name="Mikami K."/>
            <person name="Miyazaki S."/>
            <person name="Morinaga S."/>
            <person name="Murata T."/>
            <person name="Mueller-Roeber B."/>
            <person name="Nelson D.R."/>
            <person name="Obara M."/>
            <person name="Oguri Y."/>
            <person name="Olmstead R.G."/>
            <person name="Onodera N."/>
            <person name="Petersen B.L."/>
            <person name="Pils B."/>
            <person name="Prigge M."/>
            <person name="Rensing S.A."/>
            <person name="Riano-Pachon D.M."/>
            <person name="Roberts A.W."/>
            <person name="Sato Y."/>
            <person name="Scheller H.V."/>
            <person name="Schulz B."/>
            <person name="Schulz C."/>
            <person name="Shakirov E.V."/>
            <person name="Shibagaki N."/>
            <person name="Shinohara N."/>
            <person name="Shippen D.E."/>
            <person name="Soerensen I."/>
            <person name="Sotooka R."/>
            <person name="Sugimoto N."/>
            <person name="Sugita M."/>
            <person name="Sumikawa N."/>
            <person name="Tanurdzic M."/>
            <person name="Theissen G."/>
            <person name="Ulvskov P."/>
            <person name="Wakazuki S."/>
            <person name="Weng J.K."/>
            <person name="Willats W.W."/>
            <person name="Wipf D."/>
            <person name="Wolf P.G."/>
            <person name="Yang L."/>
            <person name="Zimmer A.D."/>
            <person name="Zhu Q."/>
            <person name="Mitros T."/>
            <person name="Hellsten U."/>
            <person name="Loque D."/>
            <person name="Otillar R."/>
            <person name="Salamov A."/>
            <person name="Schmutz J."/>
            <person name="Shapiro H."/>
            <person name="Lindquist E."/>
            <person name="Lucas S."/>
            <person name="Rokhsar D."/>
            <person name="Grigoriev I.V."/>
        </authorList>
    </citation>
    <scope>NUCLEOTIDE SEQUENCE [LARGE SCALE GENOMIC DNA]</scope>
</reference>
<dbReference type="GO" id="GO:0005737">
    <property type="term" value="C:cytoplasm"/>
    <property type="evidence" value="ECO:0000318"/>
    <property type="project" value="GO_Central"/>
</dbReference>
<dbReference type="GO" id="GO:0106026">
    <property type="term" value="F:Gly-tRNA(Ala) deacylase activity"/>
    <property type="evidence" value="ECO:0007669"/>
    <property type="project" value="RHEA"/>
</dbReference>
<dbReference type="InParanoid" id="D8QZ43"/>
<dbReference type="HAMAP" id="MF_00518">
    <property type="entry name" value="Deacylase_Dtd"/>
    <property type="match status" value="1"/>
</dbReference>